<dbReference type="InterPro" id="IPR004648">
    <property type="entry name" value="Oligpept_transpt"/>
</dbReference>
<evidence type="ECO:0000256" key="6">
    <source>
        <dbReference type="ARBA" id="ARBA00022927"/>
    </source>
</evidence>
<dbReference type="PANTHER" id="PTHR22601">
    <property type="entry name" value="ISP4 LIKE PROTEIN"/>
    <property type="match status" value="1"/>
</dbReference>
<feature type="transmembrane region" description="Helical" evidence="10">
    <location>
        <begin position="449"/>
        <end position="470"/>
    </location>
</feature>
<keyword evidence="5" id="KW-0571">Peptide transport</keyword>
<evidence type="ECO:0000256" key="8">
    <source>
        <dbReference type="ARBA" id="ARBA00023136"/>
    </source>
</evidence>
<dbReference type="Pfam" id="PF03169">
    <property type="entry name" value="OPT"/>
    <property type="match status" value="1"/>
</dbReference>
<dbReference type="EMBL" id="KL198045">
    <property type="protein sequence ID" value="KDQ13233.1"/>
    <property type="molecule type" value="Genomic_DNA"/>
</dbReference>
<dbReference type="InParanoid" id="A0A067MBU9"/>
<dbReference type="HOGENOM" id="CLU_004965_2_1_1"/>
<keyword evidence="6" id="KW-0653">Protein transport</keyword>
<feature type="transmembrane region" description="Helical" evidence="10">
    <location>
        <begin position="1058"/>
        <end position="1080"/>
    </location>
</feature>
<feature type="transmembrane region" description="Helical" evidence="10">
    <location>
        <begin position="640"/>
        <end position="659"/>
    </location>
</feature>
<accession>A0A067MBU9</accession>
<feature type="transmembrane region" description="Helical" evidence="10">
    <location>
        <begin position="602"/>
        <end position="620"/>
    </location>
</feature>
<dbReference type="OrthoDB" id="9986677at2759"/>
<evidence type="ECO:0000256" key="7">
    <source>
        <dbReference type="ARBA" id="ARBA00022989"/>
    </source>
</evidence>
<feature type="transmembrane region" description="Helical" evidence="10">
    <location>
        <begin position="829"/>
        <end position="852"/>
    </location>
</feature>
<organism evidence="11 12">
    <name type="scientific">Botryobasidium botryosum (strain FD-172 SS1)</name>
    <dbReference type="NCBI Taxonomy" id="930990"/>
    <lineage>
        <taxon>Eukaryota</taxon>
        <taxon>Fungi</taxon>
        <taxon>Dikarya</taxon>
        <taxon>Basidiomycota</taxon>
        <taxon>Agaricomycotina</taxon>
        <taxon>Agaricomycetes</taxon>
        <taxon>Cantharellales</taxon>
        <taxon>Botryobasidiaceae</taxon>
        <taxon>Botryobasidium</taxon>
    </lineage>
</organism>
<keyword evidence="12" id="KW-1185">Reference proteome</keyword>
<feature type="transmembrane region" description="Helical" evidence="10">
    <location>
        <begin position="671"/>
        <end position="696"/>
    </location>
</feature>
<sequence>MRPSTSQGARPSTAAGRPPTAADDTAQHHPAAAAFDDDDEPTFGFSAPDYPPHASDFQYPYLPNYAAPPALPHHQYYDASQVPEPVFEEDEEEEEESEDEDVFAYLPPTTADQQATNHAHQMAVASAQQAYAQQQQQHLQQPPYPHPHQHPQLALQTSDLAPYPPYLQSNPNSASLPASTYATPISPLHPASNLSSTFGKTQHALPHPASPPDSVSGAGDIFVSAASSGSPGGEAYSMRAMGNSNFDAGGMGGMGGVGVTAPGAVYNPHLHQYYQPTSLLSPQHSLAQMQMQTQSGPASPVVLGGTDNVPLQGGAHGLTTDGNSSREIHVRLPSRDGRGMAKGEGDVGEGAKRAEAIKRVSGSSAAGSEADDIAGEVSIKDPFPPHVAYPYDFVDDEDSPYPEVRASVSNIDDPEMPVSTFRMWFIGLVLCILASGMNMFFTFRYPAPSVVPMVLLLVAHPIGKFMAFSLPIRTWRLPRWLGGYEFSLNPGPFNIKEHVLIFIMANVATPSSYAINTLVVSRLFYDVRQGVGFSITLVLATQLTGFGLAGTCRRFLVWPASMIWPQNLVACTLLNTLHAEDDDEDVTGGSGGGKRGITRYKFFVVVGLAAFFWNFLPSFLFQALSTFSWICWFTPDNVVVNQLFGSASGLGMGILTFDWNQIEFIGSPLMVPWWAEVHIFLGFVLFYWILCPILYYTNVWELGYLPLAAPYPYDKFGDLYDTTRVMTPDRQFNLTGYNEYSPMYLTSTYVITYLLAFMLSTAVLVHTALYHGRALINGVKRIKIEEDDIHAKLMRNYPEVPDWWYLSFLVVFFCLGIVAIRVWDTGMPVWTLLIALLIPFLYLIPTSFIFAVTGQAVAINLIAEIIPGTIMPGKPLGNMIFKGYAIQTTATAISFVQDLKLGHYIKVPPRATFVAQAVATILASLTQVGVEEFLFANVPDICDIHQKNHLTCPHSNVYFTASVVWGLIGPKRLFGRGATYHVHLYALLIGALLPVPFWLWQRRYPKTWLKHVNIPVLLNGPTFLPPATGINYSSWFVVAFIFQYLIRRRNFRWWSKFNYIMSAALDIGTVMSVIVIFLVLQLPDNGNLNVNWWGNNVFQNTGIASGIAWLTVTNERCAGYRCPTTGT</sequence>
<dbReference type="NCBIfam" id="TIGR00728">
    <property type="entry name" value="OPT_sfam"/>
    <property type="match status" value="1"/>
</dbReference>
<keyword evidence="8 10" id="KW-0472">Membrane</keyword>
<feature type="transmembrane region" description="Helical" evidence="10">
    <location>
        <begin position="982"/>
        <end position="1000"/>
    </location>
</feature>
<feature type="region of interest" description="Disordered" evidence="9">
    <location>
        <begin position="192"/>
        <end position="221"/>
    </location>
</feature>
<comment type="similarity">
    <text evidence="2">Belongs to the oligopeptide OPT transporter family.</text>
</comment>
<proteinExistence type="inferred from homology"/>
<feature type="transmembrane region" description="Helical" evidence="10">
    <location>
        <begin position="1029"/>
        <end position="1046"/>
    </location>
</feature>
<feature type="transmembrane region" description="Helical" evidence="10">
    <location>
        <begin position="803"/>
        <end position="823"/>
    </location>
</feature>
<feature type="transmembrane region" description="Helical" evidence="10">
    <location>
        <begin position="423"/>
        <end position="443"/>
    </location>
</feature>
<feature type="region of interest" description="Disordered" evidence="9">
    <location>
        <begin position="113"/>
        <end position="152"/>
    </location>
</feature>
<evidence type="ECO:0000256" key="3">
    <source>
        <dbReference type="ARBA" id="ARBA00022448"/>
    </source>
</evidence>
<dbReference type="GO" id="GO:0015031">
    <property type="term" value="P:protein transport"/>
    <property type="evidence" value="ECO:0007669"/>
    <property type="project" value="UniProtKB-KW"/>
</dbReference>
<feature type="compositionally biased region" description="Low complexity" evidence="9">
    <location>
        <begin position="127"/>
        <end position="141"/>
    </location>
</feature>
<name>A0A067MBU9_BOTB1</name>
<feature type="compositionally biased region" description="Low complexity" evidence="9">
    <location>
        <begin position="59"/>
        <end position="68"/>
    </location>
</feature>
<gene>
    <name evidence="11" type="ORF">BOTBODRAFT_66951</name>
</gene>
<feature type="compositionally biased region" description="Polar residues" evidence="9">
    <location>
        <begin position="1"/>
        <end position="10"/>
    </location>
</feature>
<dbReference type="NCBIfam" id="TIGR00727">
    <property type="entry name" value="ISP4_OPT"/>
    <property type="match status" value="1"/>
</dbReference>
<dbReference type="InterPro" id="IPR004813">
    <property type="entry name" value="OPT"/>
</dbReference>
<evidence type="ECO:0000256" key="4">
    <source>
        <dbReference type="ARBA" id="ARBA00022692"/>
    </source>
</evidence>
<evidence type="ECO:0000256" key="1">
    <source>
        <dbReference type="ARBA" id="ARBA00004141"/>
    </source>
</evidence>
<reference evidence="12" key="1">
    <citation type="journal article" date="2014" name="Proc. Natl. Acad. Sci. U.S.A.">
        <title>Extensive sampling of basidiomycete genomes demonstrates inadequacy of the white-rot/brown-rot paradigm for wood decay fungi.</title>
        <authorList>
            <person name="Riley R."/>
            <person name="Salamov A.A."/>
            <person name="Brown D.W."/>
            <person name="Nagy L.G."/>
            <person name="Floudas D."/>
            <person name="Held B.W."/>
            <person name="Levasseur A."/>
            <person name="Lombard V."/>
            <person name="Morin E."/>
            <person name="Otillar R."/>
            <person name="Lindquist E.A."/>
            <person name="Sun H."/>
            <person name="LaButti K.M."/>
            <person name="Schmutz J."/>
            <person name="Jabbour D."/>
            <person name="Luo H."/>
            <person name="Baker S.E."/>
            <person name="Pisabarro A.G."/>
            <person name="Walton J.D."/>
            <person name="Blanchette R.A."/>
            <person name="Henrissat B."/>
            <person name="Martin F."/>
            <person name="Cullen D."/>
            <person name="Hibbett D.S."/>
            <person name="Grigoriev I.V."/>
        </authorList>
    </citation>
    <scope>NUCLEOTIDE SEQUENCE [LARGE SCALE GENOMIC DNA]</scope>
    <source>
        <strain evidence="12">FD-172 SS1</strain>
    </source>
</reference>
<keyword evidence="7 10" id="KW-1133">Transmembrane helix</keyword>
<feature type="compositionally biased region" description="Low complexity" evidence="9">
    <location>
        <begin position="21"/>
        <end position="34"/>
    </location>
</feature>
<evidence type="ECO:0000256" key="5">
    <source>
        <dbReference type="ARBA" id="ARBA00022856"/>
    </source>
</evidence>
<comment type="subcellular location">
    <subcellularLocation>
        <location evidence="1">Membrane</location>
        <topology evidence="1">Multi-pass membrane protein</topology>
    </subcellularLocation>
</comment>
<dbReference type="Proteomes" id="UP000027195">
    <property type="component" value="Unassembled WGS sequence"/>
</dbReference>
<feature type="transmembrane region" description="Helical" evidence="10">
    <location>
        <begin position="499"/>
        <end position="525"/>
    </location>
</feature>
<keyword evidence="3" id="KW-0813">Transport</keyword>
<feature type="compositionally biased region" description="Acidic residues" evidence="9">
    <location>
        <begin position="86"/>
        <end position="101"/>
    </location>
</feature>
<evidence type="ECO:0000313" key="11">
    <source>
        <dbReference type="EMBL" id="KDQ13233.1"/>
    </source>
</evidence>
<feature type="region of interest" description="Disordered" evidence="9">
    <location>
        <begin position="1"/>
        <end position="101"/>
    </location>
</feature>
<feature type="transmembrane region" description="Helical" evidence="10">
    <location>
        <begin position="750"/>
        <end position="771"/>
    </location>
</feature>
<evidence type="ECO:0000256" key="2">
    <source>
        <dbReference type="ARBA" id="ARBA00008807"/>
    </source>
</evidence>
<evidence type="ECO:0000256" key="9">
    <source>
        <dbReference type="SAM" id="MobiDB-lite"/>
    </source>
</evidence>
<evidence type="ECO:0008006" key="13">
    <source>
        <dbReference type="Google" id="ProtNLM"/>
    </source>
</evidence>
<evidence type="ECO:0000313" key="12">
    <source>
        <dbReference type="Proteomes" id="UP000027195"/>
    </source>
</evidence>
<evidence type="ECO:0000256" key="10">
    <source>
        <dbReference type="SAM" id="Phobius"/>
    </source>
</evidence>
<dbReference type="GO" id="GO:0016020">
    <property type="term" value="C:membrane"/>
    <property type="evidence" value="ECO:0007669"/>
    <property type="project" value="UniProtKB-SubCell"/>
</dbReference>
<dbReference type="AlphaFoldDB" id="A0A067MBU9"/>
<keyword evidence="4 10" id="KW-0812">Transmembrane</keyword>
<protein>
    <recommendedName>
        <fullName evidence="13">OPT family small oligopeptide transporter</fullName>
    </recommendedName>
</protein>
<dbReference type="GO" id="GO:0035673">
    <property type="term" value="F:oligopeptide transmembrane transporter activity"/>
    <property type="evidence" value="ECO:0007669"/>
    <property type="project" value="InterPro"/>
</dbReference>